<dbReference type="Proteomes" id="UP001176941">
    <property type="component" value="Chromosome 13"/>
</dbReference>
<organism evidence="5 6">
    <name type="scientific">Rangifer tarandus platyrhynchus</name>
    <name type="common">Svalbard reindeer</name>
    <dbReference type="NCBI Taxonomy" id="3082113"/>
    <lineage>
        <taxon>Eukaryota</taxon>
        <taxon>Metazoa</taxon>
        <taxon>Chordata</taxon>
        <taxon>Craniata</taxon>
        <taxon>Vertebrata</taxon>
        <taxon>Euteleostomi</taxon>
        <taxon>Mammalia</taxon>
        <taxon>Eutheria</taxon>
        <taxon>Laurasiatheria</taxon>
        <taxon>Artiodactyla</taxon>
        <taxon>Ruminantia</taxon>
        <taxon>Pecora</taxon>
        <taxon>Cervidae</taxon>
        <taxon>Odocoileinae</taxon>
        <taxon>Rangifer</taxon>
    </lineage>
</organism>
<dbReference type="Pfam" id="PF00248">
    <property type="entry name" value="Aldo_ket_red"/>
    <property type="match status" value="1"/>
</dbReference>
<proteinExistence type="predicted"/>
<reference evidence="5" key="1">
    <citation type="submission" date="2023-04" db="EMBL/GenBank/DDBJ databases">
        <authorList>
            <consortium name="ELIXIR-Norway"/>
        </authorList>
    </citation>
    <scope>NUCLEOTIDE SEQUENCE [LARGE SCALE GENOMIC DNA]</scope>
</reference>
<keyword evidence="2" id="KW-0560">Oxidoreductase</keyword>
<evidence type="ECO:0000313" key="6">
    <source>
        <dbReference type="Proteomes" id="UP001176941"/>
    </source>
</evidence>
<dbReference type="Gene3D" id="3.20.20.100">
    <property type="entry name" value="NADP-dependent oxidoreductase domain"/>
    <property type="match status" value="1"/>
</dbReference>
<protein>
    <recommendedName>
        <fullName evidence="4">NADP-dependent oxidoreductase domain-containing protein</fullName>
    </recommendedName>
</protein>
<sequence length="231" mass="26064">MALRGLCASSFLSGAVVLRVCSRDQPHRNHLDTRQTWESGGQGVEPSKLCSNKPFTCTTTAQGLKRKWEDRTRSGWGLGQSHPDKACQLEELHLTAPSCGLCPRTAAQWSQWISVVMANHIVLYAGTKMPILGLGTWKYPPGKVMEAVKVAIDLGYHHIDCAHMYQNENKVGLALQANLQEKVMKHEDFFIVSKLWCIFHNKDMLKDACQKLKLDSLDLCLIHWLPAWERL</sequence>
<evidence type="ECO:0000256" key="2">
    <source>
        <dbReference type="ARBA" id="ARBA00023002"/>
    </source>
</evidence>
<dbReference type="InterPro" id="IPR020471">
    <property type="entry name" value="AKR"/>
</dbReference>
<keyword evidence="1" id="KW-0521">NADP</keyword>
<dbReference type="PANTHER" id="PTHR11732">
    <property type="entry name" value="ALDO/KETO REDUCTASE"/>
    <property type="match status" value="1"/>
</dbReference>
<evidence type="ECO:0000259" key="4">
    <source>
        <dbReference type="Pfam" id="PF00248"/>
    </source>
</evidence>
<evidence type="ECO:0000256" key="3">
    <source>
        <dbReference type="SAM" id="SignalP"/>
    </source>
</evidence>
<evidence type="ECO:0000256" key="1">
    <source>
        <dbReference type="ARBA" id="ARBA00022857"/>
    </source>
</evidence>
<keyword evidence="6" id="KW-1185">Reference proteome</keyword>
<name>A0ABN8Y4A8_RANTA</name>
<accession>A0ABN8Y4A8</accession>
<dbReference type="InterPro" id="IPR036812">
    <property type="entry name" value="NAD(P)_OxRdtase_dom_sf"/>
</dbReference>
<feature type="domain" description="NADP-dependent oxidoreductase" evidence="4">
    <location>
        <begin position="132"/>
        <end position="227"/>
    </location>
</feature>
<dbReference type="EMBL" id="OX459949">
    <property type="protein sequence ID" value="CAI9156101.1"/>
    <property type="molecule type" value="Genomic_DNA"/>
</dbReference>
<feature type="signal peptide" evidence="3">
    <location>
        <begin position="1"/>
        <end position="17"/>
    </location>
</feature>
<gene>
    <name evidence="5" type="ORF">MRATA1EN1_LOCUS5063</name>
</gene>
<dbReference type="InterPro" id="IPR023210">
    <property type="entry name" value="NADP_OxRdtase_dom"/>
</dbReference>
<keyword evidence="3" id="KW-0732">Signal</keyword>
<evidence type="ECO:0000313" key="5">
    <source>
        <dbReference type="EMBL" id="CAI9156101.1"/>
    </source>
</evidence>
<dbReference type="SUPFAM" id="SSF51430">
    <property type="entry name" value="NAD(P)-linked oxidoreductase"/>
    <property type="match status" value="1"/>
</dbReference>
<dbReference type="PRINTS" id="PR00069">
    <property type="entry name" value="ALDKETRDTASE"/>
</dbReference>
<feature type="chain" id="PRO_5047281513" description="NADP-dependent oxidoreductase domain-containing protein" evidence="3">
    <location>
        <begin position="18"/>
        <end position="231"/>
    </location>
</feature>